<sequence>MGTSAELIELLWNVDTGSSTTINTDEGPTSAVPIQTGVKQRCPISPILFNITIELIVRARGSVKCANWSERNL</sequence>
<protein>
    <recommendedName>
        <fullName evidence="3">Reverse transcriptase domain-containing protein</fullName>
    </recommendedName>
</protein>
<accession>A0A8C4R349</accession>
<reference evidence="1" key="2">
    <citation type="submission" date="2025-09" db="UniProtKB">
        <authorList>
            <consortium name="Ensembl"/>
        </authorList>
    </citation>
    <scope>IDENTIFICATION</scope>
</reference>
<dbReference type="Ensembl" id="ENSEBUT00000025154.1">
    <property type="protein sequence ID" value="ENSEBUP00000024578.1"/>
    <property type="gene ID" value="ENSEBUG00000015162.1"/>
</dbReference>
<name>A0A8C4R349_EPTBU</name>
<proteinExistence type="predicted"/>
<evidence type="ECO:0008006" key="3">
    <source>
        <dbReference type="Google" id="ProtNLM"/>
    </source>
</evidence>
<organism evidence="1 2">
    <name type="scientific">Eptatretus burgeri</name>
    <name type="common">Inshore hagfish</name>
    <dbReference type="NCBI Taxonomy" id="7764"/>
    <lineage>
        <taxon>Eukaryota</taxon>
        <taxon>Metazoa</taxon>
        <taxon>Chordata</taxon>
        <taxon>Craniata</taxon>
        <taxon>Vertebrata</taxon>
        <taxon>Cyclostomata</taxon>
        <taxon>Myxini</taxon>
        <taxon>Myxiniformes</taxon>
        <taxon>Myxinidae</taxon>
        <taxon>Eptatretinae</taxon>
        <taxon>Eptatretus</taxon>
    </lineage>
</organism>
<dbReference type="Proteomes" id="UP000694388">
    <property type="component" value="Unplaced"/>
</dbReference>
<keyword evidence="2" id="KW-1185">Reference proteome</keyword>
<reference evidence="1" key="1">
    <citation type="submission" date="2025-08" db="UniProtKB">
        <authorList>
            <consortium name="Ensembl"/>
        </authorList>
    </citation>
    <scope>IDENTIFICATION</scope>
</reference>
<evidence type="ECO:0000313" key="2">
    <source>
        <dbReference type="Proteomes" id="UP000694388"/>
    </source>
</evidence>
<evidence type="ECO:0000313" key="1">
    <source>
        <dbReference type="Ensembl" id="ENSEBUP00000024578.1"/>
    </source>
</evidence>
<dbReference type="AlphaFoldDB" id="A0A8C4R349"/>